<comment type="caution">
    <text evidence="2">The sequence shown here is derived from an EMBL/GenBank/DDBJ whole genome shotgun (WGS) entry which is preliminary data.</text>
</comment>
<proteinExistence type="predicted"/>
<sequence length="197" mass="21575">MENKGGPLEQPGTLEAEAEAPTKAHWVILLLGAVAWILLPMAVLYVLITEFGYPIVFALGVGFVTAGLLYPFGIYIVLPIIIFNTRVKNQKRAVSKLLMAGLFFINFGKHGAFFAATAGILSLVCLIGARFSRDPTGFSKVTLFIEIRLWLNITVTIFACGICYFAILTEIKNSAQKWKDVLNAGKMSVEVMEALDV</sequence>
<keyword evidence="1" id="KW-0812">Transmembrane</keyword>
<feature type="transmembrane region" description="Helical" evidence="1">
    <location>
        <begin position="149"/>
        <end position="169"/>
    </location>
</feature>
<evidence type="ECO:0000313" key="3">
    <source>
        <dbReference type="Proteomes" id="UP001202328"/>
    </source>
</evidence>
<reference evidence="2" key="1">
    <citation type="submission" date="2022-04" db="EMBL/GenBank/DDBJ databases">
        <title>A functionally conserved STORR gene fusion in Papaver species that diverged 16.8 million years ago.</title>
        <authorList>
            <person name="Catania T."/>
        </authorList>
    </citation>
    <scope>NUCLEOTIDE SEQUENCE</scope>
    <source>
        <strain evidence="2">S-188037</strain>
    </source>
</reference>
<feature type="transmembrane region" description="Helical" evidence="1">
    <location>
        <begin position="54"/>
        <end position="82"/>
    </location>
</feature>
<feature type="transmembrane region" description="Helical" evidence="1">
    <location>
        <begin position="103"/>
        <end position="129"/>
    </location>
</feature>
<dbReference type="Proteomes" id="UP001202328">
    <property type="component" value="Unassembled WGS sequence"/>
</dbReference>
<dbReference type="AlphaFoldDB" id="A0AAD4SSE9"/>
<dbReference type="EMBL" id="JAJJMB010008951">
    <property type="protein sequence ID" value="KAI3918919.1"/>
    <property type="molecule type" value="Genomic_DNA"/>
</dbReference>
<organism evidence="2 3">
    <name type="scientific">Papaver atlanticum</name>
    <dbReference type="NCBI Taxonomy" id="357466"/>
    <lineage>
        <taxon>Eukaryota</taxon>
        <taxon>Viridiplantae</taxon>
        <taxon>Streptophyta</taxon>
        <taxon>Embryophyta</taxon>
        <taxon>Tracheophyta</taxon>
        <taxon>Spermatophyta</taxon>
        <taxon>Magnoliopsida</taxon>
        <taxon>Ranunculales</taxon>
        <taxon>Papaveraceae</taxon>
        <taxon>Papaveroideae</taxon>
        <taxon>Papaver</taxon>
    </lineage>
</organism>
<evidence type="ECO:0000313" key="2">
    <source>
        <dbReference type="EMBL" id="KAI3918919.1"/>
    </source>
</evidence>
<protein>
    <submittedName>
        <fullName evidence="2">Uncharacterized protein</fullName>
    </submittedName>
</protein>
<evidence type="ECO:0000256" key="1">
    <source>
        <dbReference type="SAM" id="Phobius"/>
    </source>
</evidence>
<gene>
    <name evidence="2" type="ORF">MKW98_017367</name>
</gene>
<keyword evidence="1" id="KW-1133">Transmembrane helix</keyword>
<feature type="transmembrane region" description="Helical" evidence="1">
    <location>
        <begin position="26"/>
        <end position="48"/>
    </location>
</feature>
<accession>A0AAD4SSE9</accession>
<name>A0AAD4SSE9_9MAGN</name>
<keyword evidence="3" id="KW-1185">Reference proteome</keyword>
<keyword evidence="1" id="KW-0472">Membrane</keyword>